<dbReference type="AlphaFoldDB" id="A0A6J6YC98"/>
<dbReference type="PANTHER" id="PTHR43427">
    <property type="entry name" value="CHLORIDE CHANNEL PROTEIN CLC-E"/>
    <property type="match status" value="1"/>
</dbReference>
<evidence type="ECO:0000256" key="2">
    <source>
        <dbReference type="ARBA" id="ARBA00022448"/>
    </source>
</evidence>
<evidence type="ECO:0000256" key="4">
    <source>
        <dbReference type="ARBA" id="ARBA00022989"/>
    </source>
</evidence>
<dbReference type="GO" id="GO:0005254">
    <property type="term" value="F:chloride channel activity"/>
    <property type="evidence" value="ECO:0007669"/>
    <property type="project" value="UniProtKB-KW"/>
</dbReference>
<dbReference type="EMBL" id="CAFAAH010000215">
    <property type="protein sequence ID" value="CAB4806055.1"/>
    <property type="molecule type" value="Genomic_DNA"/>
</dbReference>
<keyword evidence="2" id="KW-0813">Transport</keyword>
<evidence type="ECO:0000256" key="9">
    <source>
        <dbReference type="ARBA" id="ARBA00023303"/>
    </source>
</evidence>
<dbReference type="InterPro" id="IPR014743">
    <property type="entry name" value="Cl-channel_core"/>
</dbReference>
<dbReference type="CDD" id="cd00400">
    <property type="entry name" value="Voltage_gated_ClC"/>
    <property type="match status" value="1"/>
</dbReference>
<evidence type="ECO:0000256" key="5">
    <source>
        <dbReference type="ARBA" id="ARBA00023065"/>
    </source>
</evidence>
<feature type="transmembrane region" description="Helical" evidence="10">
    <location>
        <begin position="260"/>
        <end position="282"/>
    </location>
</feature>
<evidence type="ECO:0000256" key="3">
    <source>
        <dbReference type="ARBA" id="ARBA00022692"/>
    </source>
</evidence>
<feature type="transmembrane region" description="Helical" evidence="10">
    <location>
        <begin position="20"/>
        <end position="42"/>
    </location>
</feature>
<feature type="transmembrane region" description="Helical" evidence="10">
    <location>
        <begin position="107"/>
        <end position="131"/>
    </location>
</feature>
<feature type="transmembrane region" description="Helical" evidence="10">
    <location>
        <begin position="227"/>
        <end position="248"/>
    </location>
</feature>
<dbReference type="Pfam" id="PF00654">
    <property type="entry name" value="Voltage_CLC"/>
    <property type="match status" value="1"/>
</dbReference>
<dbReference type="PANTHER" id="PTHR43427:SF6">
    <property type="entry name" value="CHLORIDE CHANNEL PROTEIN CLC-E"/>
    <property type="match status" value="1"/>
</dbReference>
<comment type="subcellular location">
    <subcellularLocation>
        <location evidence="1">Membrane</location>
        <topology evidence="1">Multi-pass membrane protein</topology>
    </subcellularLocation>
</comment>
<feature type="transmembrane region" description="Helical" evidence="10">
    <location>
        <begin position="331"/>
        <end position="350"/>
    </location>
</feature>
<evidence type="ECO:0000256" key="7">
    <source>
        <dbReference type="ARBA" id="ARBA00023173"/>
    </source>
</evidence>
<dbReference type="PRINTS" id="PR00762">
    <property type="entry name" value="CLCHANNEL"/>
</dbReference>
<keyword evidence="8" id="KW-0868">Chloride</keyword>
<feature type="transmembrane region" description="Helical" evidence="10">
    <location>
        <begin position="54"/>
        <end position="75"/>
    </location>
</feature>
<evidence type="ECO:0000313" key="11">
    <source>
        <dbReference type="EMBL" id="CAB4806055.1"/>
    </source>
</evidence>
<sequence length="422" mass="43109">MSESPVPERLPSSDLRIVPMLLAAGVGVITGLVVTGIQQLTLTQMLARVQSLPLLAMAAAPAVGLVLAALCLRFIGRGTAPVIADAYIRNIHEPDSQLDLQPVPGRLMGAVATIGFGGALGLEAVALYAGAGIGAFAETRLGRFIKRPDTKMLMVAGAAAGVATLFQTPLTGAIFALEVPFRGRLGRHNPAPILVASLAGYLVNVGIEGPSRLFPVQGNVNIDWRDLLLALALGIAAGAVAHVFAILIRLAKRIVKKYPLSLRLPIAGLLLFGIVLLASTIAKDGVVLGTGTLAIKWAADPTHALGAVAGMLILRIAANAVTLSGGGVGGVFIPLVAAGALTGRLAGGLIGRADDTLFAVVGAAAFLGAGYRVPLAAVTFVAETTGRPGFIIPAMIAAFAAELTMGSKSVSEEQRDDAEATW</sequence>
<reference evidence="11" key="1">
    <citation type="submission" date="2020-05" db="EMBL/GenBank/DDBJ databases">
        <authorList>
            <person name="Chiriac C."/>
            <person name="Salcher M."/>
            <person name="Ghai R."/>
            <person name="Kavagutti S V."/>
        </authorList>
    </citation>
    <scope>NUCLEOTIDE SEQUENCE</scope>
</reference>
<keyword evidence="4 10" id="KW-1133">Transmembrane helix</keyword>
<evidence type="ECO:0000256" key="1">
    <source>
        <dbReference type="ARBA" id="ARBA00004141"/>
    </source>
</evidence>
<keyword evidence="3 10" id="KW-0812">Transmembrane</keyword>
<keyword evidence="5" id="KW-0406">Ion transport</keyword>
<gene>
    <name evidence="11" type="ORF">UFOPK2996_01334</name>
</gene>
<keyword evidence="6 10" id="KW-0472">Membrane</keyword>
<keyword evidence="9" id="KW-0407">Ion channel</keyword>
<dbReference type="InterPro" id="IPR001807">
    <property type="entry name" value="ClC"/>
</dbReference>
<dbReference type="GO" id="GO:0034707">
    <property type="term" value="C:chloride channel complex"/>
    <property type="evidence" value="ECO:0007669"/>
    <property type="project" value="UniProtKB-KW"/>
</dbReference>
<proteinExistence type="predicted"/>
<dbReference type="InterPro" id="IPR050368">
    <property type="entry name" value="ClC-type_chloride_channel"/>
</dbReference>
<dbReference type="SUPFAM" id="SSF81340">
    <property type="entry name" value="Clc chloride channel"/>
    <property type="match status" value="1"/>
</dbReference>
<feature type="transmembrane region" description="Helical" evidence="10">
    <location>
        <begin position="152"/>
        <end position="177"/>
    </location>
</feature>
<accession>A0A6J6YC98</accession>
<evidence type="ECO:0000256" key="6">
    <source>
        <dbReference type="ARBA" id="ARBA00023136"/>
    </source>
</evidence>
<protein>
    <submittedName>
        <fullName evidence="11">Unannotated protein</fullName>
    </submittedName>
</protein>
<dbReference type="Gene3D" id="1.10.3080.10">
    <property type="entry name" value="Clc chloride channel"/>
    <property type="match status" value="1"/>
</dbReference>
<organism evidence="11">
    <name type="scientific">freshwater metagenome</name>
    <dbReference type="NCBI Taxonomy" id="449393"/>
    <lineage>
        <taxon>unclassified sequences</taxon>
        <taxon>metagenomes</taxon>
        <taxon>ecological metagenomes</taxon>
    </lineage>
</organism>
<feature type="transmembrane region" description="Helical" evidence="10">
    <location>
        <begin position="357"/>
        <end position="382"/>
    </location>
</feature>
<evidence type="ECO:0000256" key="10">
    <source>
        <dbReference type="SAM" id="Phobius"/>
    </source>
</evidence>
<name>A0A6J6YC98_9ZZZZ</name>
<evidence type="ECO:0000256" key="8">
    <source>
        <dbReference type="ARBA" id="ARBA00023214"/>
    </source>
</evidence>
<keyword evidence="7" id="KW-0869">Chloride channel</keyword>